<dbReference type="EMBL" id="BAAAUW010000022">
    <property type="protein sequence ID" value="GAA3269070.1"/>
    <property type="molecule type" value="Genomic_DNA"/>
</dbReference>
<organism evidence="1 2">
    <name type="scientific">Streptomyces labedae</name>
    <dbReference type="NCBI Taxonomy" id="285569"/>
    <lineage>
        <taxon>Bacteria</taxon>
        <taxon>Bacillati</taxon>
        <taxon>Actinomycetota</taxon>
        <taxon>Actinomycetes</taxon>
        <taxon>Kitasatosporales</taxon>
        <taxon>Streptomycetaceae</taxon>
        <taxon>Streptomyces</taxon>
    </lineage>
</organism>
<name>A0ABP6R2L0_9ACTN</name>
<sequence length="555" mass="62526">MSFDQIKSFEESLDREMAGREIFKMPAPSVLRDAFGAISMADSQPKMHGLANMLKRGLDVALPSLIKSTTSTREIDFKQIFEDLEFLSHYYLIREYLYYSYNSPESFSWKFDEGRISIEFADPSIPRQFSQGWNAIILDTIEMHRQGVNRVEIEQLLRSREEYGNGEHIMEAFGSTLAEAKVRARLKFDLLDAASAEISLKGYSYESFRRVYEYLLAKALYHRYYARANSTWASFQFPKDQILEELSVGTGLPDSEIRSILGDLTYSPNKKLQPMYFNIVDHPALPELLMTAESIIDDDMPAHLLRVQASRDPNWFLSRVSNTLGGQFVDRLASMFEEAGFLVQRNVQLASINSDAPDIDLLVISREETLGYLVFAIEAKATIPAYWAKDYLRALNKGGLSKAFDQVASVLETLSSEAGINLLTERVLSLDPTPLSDGHIVLRPLIVTSQNSGMFFEKESSGCTIIDYRTLGQMIKASDGDVVYIIEMLKSIHEAPLPEIAKMSVNVEGISVTYDVVAGSDPVFFPPHEWKSSGLDVQVARDFFKNGGSRQNPFG</sequence>
<evidence type="ECO:0008006" key="3">
    <source>
        <dbReference type="Google" id="ProtNLM"/>
    </source>
</evidence>
<evidence type="ECO:0000313" key="2">
    <source>
        <dbReference type="Proteomes" id="UP001500728"/>
    </source>
</evidence>
<evidence type="ECO:0000313" key="1">
    <source>
        <dbReference type="EMBL" id="GAA3269070.1"/>
    </source>
</evidence>
<dbReference type="Proteomes" id="UP001500728">
    <property type="component" value="Unassembled WGS sequence"/>
</dbReference>
<accession>A0ABP6R2L0</accession>
<reference evidence="2" key="1">
    <citation type="journal article" date="2019" name="Int. J. Syst. Evol. Microbiol.">
        <title>The Global Catalogue of Microorganisms (GCM) 10K type strain sequencing project: providing services to taxonomists for standard genome sequencing and annotation.</title>
        <authorList>
            <consortium name="The Broad Institute Genomics Platform"/>
            <consortium name="The Broad Institute Genome Sequencing Center for Infectious Disease"/>
            <person name="Wu L."/>
            <person name="Ma J."/>
        </authorList>
    </citation>
    <scope>NUCLEOTIDE SEQUENCE [LARGE SCALE GENOMIC DNA]</scope>
    <source>
        <strain evidence="2">JCM 9381</strain>
    </source>
</reference>
<protein>
    <recommendedName>
        <fullName evidence="3">NERD domain-containing protein</fullName>
    </recommendedName>
</protein>
<dbReference type="RefSeq" id="WP_346153325.1">
    <property type="nucleotide sequence ID" value="NZ_BAAAUW010000022.1"/>
</dbReference>
<proteinExistence type="predicted"/>
<comment type="caution">
    <text evidence="1">The sequence shown here is derived from an EMBL/GenBank/DDBJ whole genome shotgun (WGS) entry which is preliminary data.</text>
</comment>
<gene>
    <name evidence="1" type="ORF">GCM10010469_43590</name>
</gene>
<keyword evidence="2" id="KW-1185">Reference proteome</keyword>